<evidence type="ECO:0000313" key="3">
    <source>
        <dbReference type="EMBL" id="QDV84612.1"/>
    </source>
</evidence>
<feature type="region of interest" description="Disordered" evidence="1">
    <location>
        <begin position="85"/>
        <end position="117"/>
    </location>
</feature>
<feature type="compositionally biased region" description="Polar residues" evidence="1">
    <location>
        <begin position="395"/>
        <end position="409"/>
    </location>
</feature>
<accession>A0ABX5XS78</accession>
<reference evidence="3 4" key="1">
    <citation type="submission" date="2019-02" db="EMBL/GenBank/DDBJ databases">
        <title>Deep-cultivation of Planctomycetes and their phenomic and genomic characterization uncovers novel biology.</title>
        <authorList>
            <person name="Wiegand S."/>
            <person name="Jogler M."/>
            <person name="Boedeker C."/>
            <person name="Pinto D."/>
            <person name="Vollmers J."/>
            <person name="Rivas-Marin E."/>
            <person name="Kohn T."/>
            <person name="Peeters S.H."/>
            <person name="Heuer A."/>
            <person name="Rast P."/>
            <person name="Oberbeckmann S."/>
            <person name="Bunk B."/>
            <person name="Jeske O."/>
            <person name="Meyerdierks A."/>
            <person name="Storesund J.E."/>
            <person name="Kallscheuer N."/>
            <person name="Luecker S."/>
            <person name="Lage O.M."/>
            <person name="Pohl T."/>
            <person name="Merkel B.J."/>
            <person name="Hornburger P."/>
            <person name="Mueller R.-W."/>
            <person name="Bruemmer F."/>
            <person name="Labrenz M."/>
            <person name="Spormann A.M."/>
            <person name="Op den Camp H."/>
            <person name="Overmann J."/>
            <person name="Amann R."/>
            <person name="Jetten M.S.M."/>
            <person name="Mascher T."/>
            <person name="Medema M.H."/>
            <person name="Devos D.P."/>
            <person name="Kaster A.-K."/>
            <person name="Ovreas L."/>
            <person name="Rohde M."/>
            <person name="Galperin M.Y."/>
            <person name="Jogler C."/>
        </authorList>
    </citation>
    <scope>NUCLEOTIDE SEQUENCE [LARGE SCALE GENOMIC DNA]</scope>
    <source>
        <strain evidence="3 4">TBK1r</strain>
    </source>
</reference>
<protein>
    <submittedName>
        <fullName evidence="3">Uncharacterized protein</fullName>
    </submittedName>
</protein>
<organism evidence="3 4">
    <name type="scientific">Stieleria magnilauensis</name>
    <dbReference type="NCBI Taxonomy" id="2527963"/>
    <lineage>
        <taxon>Bacteria</taxon>
        <taxon>Pseudomonadati</taxon>
        <taxon>Planctomycetota</taxon>
        <taxon>Planctomycetia</taxon>
        <taxon>Pirellulales</taxon>
        <taxon>Pirellulaceae</taxon>
        <taxon>Stieleria</taxon>
    </lineage>
</organism>
<feature type="compositionally biased region" description="Low complexity" evidence="1">
    <location>
        <begin position="85"/>
        <end position="100"/>
    </location>
</feature>
<feature type="region of interest" description="Disordered" evidence="1">
    <location>
        <begin position="43"/>
        <end position="70"/>
    </location>
</feature>
<dbReference type="Proteomes" id="UP000318081">
    <property type="component" value="Chromosome"/>
</dbReference>
<proteinExistence type="predicted"/>
<keyword evidence="4" id="KW-1185">Reference proteome</keyword>
<feature type="compositionally biased region" description="Polar residues" evidence="1">
    <location>
        <begin position="101"/>
        <end position="117"/>
    </location>
</feature>
<feature type="chain" id="PRO_5046522952" evidence="2">
    <location>
        <begin position="26"/>
        <end position="513"/>
    </location>
</feature>
<dbReference type="EMBL" id="CP036432">
    <property type="protein sequence ID" value="QDV84612.1"/>
    <property type="molecule type" value="Genomic_DNA"/>
</dbReference>
<feature type="region of interest" description="Disordered" evidence="1">
    <location>
        <begin position="357"/>
        <end position="381"/>
    </location>
</feature>
<gene>
    <name evidence="3" type="ORF">TBK1r_35630</name>
</gene>
<feature type="region of interest" description="Disordered" evidence="1">
    <location>
        <begin position="395"/>
        <end position="441"/>
    </location>
</feature>
<feature type="compositionally biased region" description="Polar residues" evidence="1">
    <location>
        <begin position="51"/>
        <end position="64"/>
    </location>
</feature>
<sequence length="513" mass="54365">MTLRNRPRVVLLGIVLSGAASTLNAATQENPYCADGPSLAGPSLAGPANHPTATVPSAAPSTGIDNAGIDDAEIGRDDVALVTPPTVTVPRRLPPVRSRSIQSPQESTTPALPSARPQTVAEQVVTAPWLQSITADSCLARASRHLDDAYREYSVGAWSSAEASAWKALELTATGIDVADRQTASQQRPATAAKDVRIARTAIREARDFVASGAAVDDELIAAIASSHQTPALAGAGSIGLTPTQSADRYLDFARVKLAPLAARHVQAAQAMDLIAAIQLGRNETKWLPEETSLCLRRAALQGQPSNASLATRLGMQLADMGLDAEAQWTLQHAMKLSPTQEIAAALNRVTARQTDPAGDVSLDQRVAEAPTTAASQTRFPKVIELSPTQFASISPAVNTLTPPSTVAGPSSRDDDQRQTSSVEPTAPITAQPEKKTSRFIPASLARFRLPKLSSKPQPNEPSTYDPDVIEARVDERYRADEFEVYDASATGPATGQQGSAIKRFFGKFPKLW</sequence>
<evidence type="ECO:0000313" key="4">
    <source>
        <dbReference type="Proteomes" id="UP000318081"/>
    </source>
</evidence>
<keyword evidence="2" id="KW-0732">Signal</keyword>
<evidence type="ECO:0000256" key="1">
    <source>
        <dbReference type="SAM" id="MobiDB-lite"/>
    </source>
</evidence>
<name>A0ABX5XS78_9BACT</name>
<evidence type="ECO:0000256" key="2">
    <source>
        <dbReference type="SAM" id="SignalP"/>
    </source>
</evidence>
<feature type="signal peptide" evidence="2">
    <location>
        <begin position="1"/>
        <end position="25"/>
    </location>
</feature>